<dbReference type="GO" id="GO:0044780">
    <property type="term" value="P:bacterial-type flagellum assembly"/>
    <property type="evidence" value="ECO:0007669"/>
    <property type="project" value="UniProtKB-UniRule"/>
</dbReference>
<name>V2QGV9_9BACT</name>
<dbReference type="eggNOG" id="COG1699">
    <property type="taxonomic scope" value="Bacteria"/>
</dbReference>
<dbReference type="HAMAP" id="MF_01185">
    <property type="entry name" value="FliW"/>
    <property type="match status" value="1"/>
</dbReference>
<dbReference type="InterPro" id="IPR003775">
    <property type="entry name" value="Flagellar_assembly_factor_FliW"/>
</dbReference>
<evidence type="ECO:0000256" key="1">
    <source>
        <dbReference type="HAMAP-Rule" id="MF_01185"/>
    </source>
</evidence>
<comment type="function">
    <text evidence="1">Acts as an anti-CsrA protein, binds CsrA and prevents it from repressing translation of its target genes, one of which is flagellin. Binds to flagellin and participates in the assembly of the flagellum.</text>
</comment>
<keyword evidence="2" id="KW-0969">Cilium</keyword>
<dbReference type="GO" id="GO:0006417">
    <property type="term" value="P:regulation of translation"/>
    <property type="evidence" value="ECO:0007669"/>
    <property type="project" value="UniProtKB-KW"/>
</dbReference>
<reference evidence="2" key="2">
    <citation type="submission" date="2022-05" db="EMBL/GenBank/DDBJ databases">
        <authorList>
            <person name="Proctor A.L."/>
            <person name="Phillips G.J."/>
            <person name="Wannemuehler M.J."/>
        </authorList>
    </citation>
    <scope>NUCLEOTIDE SEQUENCE</scope>
    <source>
        <strain evidence="2">ASF457</strain>
    </source>
</reference>
<comment type="subunit">
    <text evidence="1">Interacts with translational regulator CsrA and flagellin(s).</text>
</comment>
<reference evidence="2" key="1">
    <citation type="journal article" date="2014" name="Genome Announc.">
        <title>Draft genome sequences of the altered schaedler flora, a defined bacterial community from gnotobiotic mice.</title>
        <authorList>
            <person name="Wannemuehler M.J."/>
            <person name="Overstreet A.M."/>
            <person name="Ward D.V."/>
            <person name="Phillips G.J."/>
        </authorList>
    </citation>
    <scope>NUCLEOTIDE SEQUENCE</scope>
    <source>
        <strain evidence="2">ASF457</strain>
    </source>
</reference>
<dbReference type="RefSeq" id="WP_023275525.1">
    <property type="nucleotide sequence ID" value="NZ_CP097562.1"/>
</dbReference>
<dbReference type="EMBL" id="CP097562">
    <property type="protein sequence ID" value="USF24156.1"/>
    <property type="molecule type" value="Genomic_DNA"/>
</dbReference>
<evidence type="ECO:0000313" key="2">
    <source>
        <dbReference type="EMBL" id="USF24156.1"/>
    </source>
</evidence>
<dbReference type="PANTHER" id="PTHR39190:SF1">
    <property type="entry name" value="FLAGELLAR ASSEMBLY FACTOR FLIW"/>
    <property type="match status" value="1"/>
</dbReference>
<keyword evidence="1" id="KW-0143">Chaperone</keyword>
<keyword evidence="2" id="KW-0282">Flagellum</keyword>
<gene>
    <name evidence="1 2" type="primary">fliW</name>
    <name evidence="2" type="ORF">N508_001235</name>
</gene>
<comment type="subcellular location">
    <subcellularLocation>
        <location evidence="1">Cytoplasm</location>
    </subcellularLocation>
</comment>
<protein>
    <recommendedName>
        <fullName evidence="1">Flagellar assembly factor FliW</fullName>
    </recommendedName>
</protein>
<dbReference type="AlphaFoldDB" id="V2QGV9"/>
<dbReference type="InterPro" id="IPR024046">
    <property type="entry name" value="Flagellar_assmbl_FliW_dom_sf"/>
</dbReference>
<comment type="similarity">
    <text evidence="1">Belongs to the FliW family.</text>
</comment>
<accession>V2QGV9</accession>
<keyword evidence="3" id="KW-1185">Reference proteome</keyword>
<dbReference type="Gene3D" id="2.30.290.10">
    <property type="entry name" value="BH3618-like"/>
    <property type="match status" value="1"/>
</dbReference>
<reference evidence="2" key="3">
    <citation type="submission" date="2022-06" db="EMBL/GenBank/DDBJ databases">
        <title>Resources to Facilitate Use of the Altered Schaedler Flora (ASF) Mouse Model to Study Microbiome Function.</title>
        <authorList>
            <person name="Proctor A."/>
            <person name="Parvinroo S."/>
            <person name="Richie T."/>
            <person name="Jia X."/>
            <person name="Lee S.T.M."/>
            <person name="Karp P.D."/>
            <person name="Paley S."/>
            <person name="Kostic A.D."/>
            <person name="Pierre J.F."/>
            <person name="Wannemuehler M.J."/>
            <person name="Phillips G.J."/>
        </authorList>
    </citation>
    <scope>NUCLEOTIDE SEQUENCE</scope>
    <source>
        <strain evidence="2">ASF457</strain>
    </source>
</reference>
<sequence>MTNIVSKQDIKKDGSSRMKINSAKLGEIEYSEDDVITLSSPLLGFPDLQDFLIISDDNSYPFLWFQSVEDADICFILIETNTFFKDYNPDIPKRELKVIAISDKKEMKLFSIVVVPTDPKLSTANLRAPLVVNFEKKLAKQIILDDDAYKIKMPLFESE</sequence>
<keyword evidence="1" id="KW-0810">Translation regulation</keyword>
<dbReference type="SUPFAM" id="SSF141457">
    <property type="entry name" value="BH3618-like"/>
    <property type="match status" value="1"/>
</dbReference>
<proteinExistence type="inferred from homology"/>
<keyword evidence="2" id="KW-0966">Cell projection</keyword>
<keyword evidence="1" id="KW-0963">Cytoplasm</keyword>
<dbReference type="Pfam" id="PF02623">
    <property type="entry name" value="FliW"/>
    <property type="match status" value="1"/>
</dbReference>
<dbReference type="KEGG" id="msch:N508_001235"/>
<organism evidence="2 3">
    <name type="scientific">Mucispirillum schaedleri ASF457</name>
    <dbReference type="NCBI Taxonomy" id="1379858"/>
    <lineage>
        <taxon>Bacteria</taxon>
        <taxon>Pseudomonadati</taxon>
        <taxon>Deferribacterota</taxon>
        <taxon>Deferribacteres</taxon>
        <taxon>Deferribacterales</taxon>
        <taxon>Mucispirillaceae</taxon>
        <taxon>Mucispirillum</taxon>
    </lineage>
</organism>
<evidence type="ECO:0000313" key="3">
    <source>
        <dbReference type="Proteomes" id="UP000017429"/>
    </source>
</evidence>
<dbReference type="PANTHER" id="PTHR39190">
    <property type="entry name" value="FLAGELLAR ASSEMBLY FACTOR FLIW"/>
    <property type="match status" value="1"/>
</dbReference>
<dbReference type="GO" id="GO:0005737">
    <property type="term" value="C:cytoplasm"/>
    <property type="evidence" value="ECO:0007669"/>
    <property type="project" value="UniProtKB-SubCell"/>
</dbReference>
<dbReference type="Proteomes" id="UP000017429">
    <property type="component" value="Chromosome"/>
</dbReference>
<keyword evidence="1" id="KW-1005">Bacterial flagellum biogenesis</keyword>